<dbReference type="EMBL" id="NXFY01000007">
    <property type="protein sequence ID" value="PHO18304.1"/>
    <property type="molecule type" value="Genomic_DNA"/>
</dbReference>
<dbReference type="InterPro" id="IPR022742">
    <property type="entry name" value="Hydrolase_4"/>
</dbReference>
<proteinExistence type="predicted"/>
<keyword evidence="5" id="KW-1185">Reference proteome</keyword>
<evidence type="ECO:0000313" key="4">
    <source>
        <dbReference type="EMBL" id="PHO18304.1"/>
    </source>
</evidence>
<accession>A0A2G1DIR0</accession>
<evidence type="ECO:0000313" key="6">
    <source>
        <dbReference type="Proteomes" id="UP000262712"/>
    </source>
</evidence>
<name>A0A2G1DIR0_9BACT</name>
<organism evidence="4 5">
    <name type="scientific">Malaciobacter molluscorum LMG 25693</name>
    <dbReference type="NCBI Taxonomy" id="870501"/>
    <lineage>
        <taxon>Bacteria</taxon>
        <taxon>Pseudomonadati</taxon>
        <taxon>Campylobacterota</taxon>
        <taxon>Epsilonproteobacteria</taxon>
        <taxon>Campylobacterales</taxon>
        <taxon>Arcobacteraceae</taxon>
        <taxon>Malaciobacter</taxon>
    </lineage>
</organism>
<evidence type="ECO:0000313" key="5">
    <source>
        <dbReference type="Proteomes" id="UP000221222"/>
    </source>
</evidence>
<dbReference type="Gene3D" id="3.40.50.1820">
    <property type="entry name" value="alpha/beta hydrolase"/>
    <property type="match status" value="1"/>
</dbReference>
<dbReference type="SUPFAM" id="SSF53474">
    <property type="entry name" value="alpha/beta-Hydrolases"/>
    <property type="match status" value="1"/>
</dbReference>
<evidence type="ECO:0000313" key="3">
    <source>
        <dbReference type="EMBL" id="AXX91902.1"/>
    </source>
</evidence>
<evidence type="ECO:0000259" key="2">
    <source>
        <dbReference type="Pfam" id="PF12146"/>
    </source>
</evidence>
<dbReference type="GO" id="GO:0052689">
    <property type="term" value="F:carboxylic ester hydrolase activity"/>
    <property type="evidence" value="ECO:0007669"/>
    <property type="project" value="TreeGrafter"/>
</dbReference>
<reference evidence="3 6" key="2">
    <citation type="submission" date="2018-08" db="EMBL/GenBank/DDBJ databases">
        <title>Complete genome of the Arcobacter molluscorum type strain LMG 25693.</title>
        <authorList>
            <person name="Miller W.G."/>
            <person name="Yee E."/>
            <person name="Bono J.L."/>
        </authorList>
    </citation>
    <scope>NUCLEOTIDE SEQUENCE [LARGE SCALE GENOMIC DNA]</scope>
    <source>
        <strain evidence="3 6">CECT 7696</strain>
    </source>
</reference>
<keyword evidence="1" id="KW-1133">Transmembrane helix</keyword>
<gene>
    <name evidence="3" type="ORF">AMOL_0909</name>
    <name evidence="4" type="ORF">CPU12_06180</name>
</gene>
<dbReference type="Proteomes" id="UP000221222">
    <property type="component" value="Unassembled WGS sequence"/>
</dbReference>
<dbReference type="PANTHER" id="PTHR43265">
    <property type="entry name" value="ESTERASE ESTD"/>
    <property type="match status" value="1"/>
</dbReference>
<keyword evidence="4" id="KW-0378">Hydrolase</keyword>
<dbReference type="RefSeq" id="WP_099342226.1">
    <property type="nucleotide sequence ID" value="NZ_CP032098.1"/>
</dbReference>
<dbReference type="AlphaFoldDB" id="A0A2G1DIR0"/>
<dbReference type="EMBL" id="CP032098">
    <property type="protein sequence ID" value="AXX91902.1"/>
    <property type="molecule type" value="Genomic_DNA"/>
</dbReference>
<sequence length="346" mass="38918">MIKYKTKKILTISIFFLTIIILIIQFSGLKDFDLNHAKVEDITFYSKNNALHGSLVLPKNIDSPPIALIVHGDGAQDRLSSSTYLPLINSLLDDGIGVFTWDKPGIGQSTGNWLNQTMNDRSDELLAAYAKIKSLLNLQNSAVGILGFSQAGWVIPKAINKIKPSFTVIIGGAVNWRHQGAYYTKCQLEKRGLSSKEVNKKVASNLKTNDEAFGNATTSNPKLKPDMRIDRFNFVLQNYNSDATPYLSTMNGPILAIWGENDKNVNPIYNQNIYKQNLNQDKNQKTAIIKNATHGLLNSKWFDYQTSNEWPLWKEGAFILLGRYSYAPHSLDFIGKWIKEVSKNKK</sequence>
<dbReference type="InterPro" id="IPR053145">
    <property type="entry name" value="AB_hydrolase_Est10"/>
</dbReference>
<dbReference type="Proteomes" id="UP000262712">
    <property type="component" value="Chromosome"/>
</dbReference>
<evidence type="ECO:0000256" key="1">
    <source>
        <dbReference type="SAM" id="Phobius"/>
    </source>
</evidence>
<dbReference type="Pfam" id="PF12146">
    <property type="entry name" value="Hydrolase_4"/>
    <property type="match status" value="1"/>
</dbReference>
<dbReference type="PANTHER" id="PTHR43265:SF1">
    <property type="entry name" value="ESTERASE ESTD"/>
    <property type="match status" value="1"/>
</dbReference>
<dbReference type="InterPro" id="IPR029058">
    <property type="entry name" value="AB_hydrolase_fold"/>
</dbReference>
<dbReference type="KEGG" id="amol:AMOL_0909"/>
<keyword evidence="1" id="KW-0472">Membrane</keyword>
<protein>
    <submittedName>
        <fullName evidence="3 4">Alpha/beta hydrolase</fullName>
    </submittedName>
</protein>
<keyword evidence="1" id="KW-0812">Transmembrane</keyword>
<feature type="transmembrane region" description="Helical" evidence="1">
    <location>
        <begin position="9"/>
        <end position="29"/>
    </location>
</feature>
<reference evidence="4 5" key="1">
    <citation type="submission" date="2017-09" db="EMBL/GenBank/DDBJ databases">
        <title>Arcobacter canalis sp. nov., a new species isolated from a water canal contaminated with urban sewage.</title>
        <authorList>
            <person name="Perez-Cataluna A."/>
            <person name="Salas-Masso N."/>
            <person name="Figueras M.J."/>
        </authorList>
    </citation>
    <scope>NUCLEOTIDE SEQUENCE [LARGE SCALE GENOMIC DNA]</scope>
    <source>
        <strain evidence="4 5">F98-3</strain>
    </source>
</reference>
<feature type="domain" description="Serine aminopeptidase S33" evidence="2">
    <location>
        <begin position="80"/>
        <end position="298"/>
    </location>
</feature>